<protein>
    <submittedName>
        <fullName evidence="1">Uncharacterized protein</fullName>
    </submittedName>
</protein>
<name>A0A0F9IWI1_9ZZZZ</name>
<sequence length="51" mass="6044">MRGLKLKKEMNESFKHIRIVNNLNIELKNSFLGSYKIQLHPLQFFCLKPAL</sequence>
<evidence type="ECO:0000313" key="1">
    <source>
        <dbReference type="EMBL" id="KKM61628.1"/>
    </source>
</evidence>
<dbReference type="AlphaFoldDB" id="A0A0F9IWI1"/>
<organism evidence="1">
    <name type="scientific">marine sediment metagenome</name>
    <dbReference type="NCBI Taxonomy" id="412755"/>
    <lineage>
        <taxon>unclassified sequences</taxon>
        <taxon>metagenomes</taxon>
        <taxon>ecological metagenomes</taxon>
    </lineage>
</organism>
<accession>A0A0F9IWI1</accession>
<proteinExistence type="predicted"/>
<dbReference type="EMBL" id="LAZR01011448">
    <property type="protein sequence ID" value="KKM61628.1"/>
    <property type="molecule type" value="Genomic_DNA"/>
</dbReference>
<reference evidence="1" key="1">
    <citation type="journal article" date="2015" name="Nature">
        <title>Complex archaea that bridge the gap between prokaryotes and eukaryotes.</title>
        <authorList>
            <person name="Spang A."/>
            <person name="Saw J.H."/>
            <person name="Jorgensen S.L."/>
            <person name="Zaremba-Niedzwiedzka K."/>
            <person name="Martijn J."/>
            <person name="Lind A.E."/>
            <person name="van Eijk R."/>
            <person name="Schleper C."/>
            <person name="Guy L."/>
            <person name="Ettema T.J."/>
        </authorList>
    </citation>
    <scope>NUCLEOTIDE SEQUENCE</scope>
</reference>
<gene>
    <name evidence="1" type="ORF">LCGC14_1529810</name>
</gene>
<comment type="caution">
    <text evidence="1">The sequence shown here is derived from an EMBL/GenBank/DDBJ whole genome shotgun (WGS) entry which is preliminary data.</text>
</comment>